<dbReference type="Pfam" id="PF01628">
    <property type="entry name" value="HrcA"/>
    <property type="match status" value="1"/>
</dbReference>
<evidence type="ECO:0000256" key="1">
    <source>
        <dbReference type="ARBA" id="ARBA00022491"/>
    </source>
</evidence>
<accession>A0A9D0ZF06</accession>
<dbReference type="EMBL" id="DVGA01000075">
    <property type="protein sequence ID" value="HIQ79074.1"/>
    <property type="molecule type" value="Genomic_DNA"/>
</dbReference>
<dbReference type="HAMAP" id="MF_00081">
    <property type="entry name" value="HrcA"/>
    <property type="match status" value="1"/>
</dbReference>
<evidence type="ECO:0000256" key="6">
    <source>
        <dbReference type="SAM" id="MobiDB-lite"/>
    </source>
</evidence>
<dbReference type="InterPro" id="IPR002571">
    <property type="entry name" value="HrcA"/>
</dbReference>
<evidence type="ECO:0000256" key="5">
    <source>
        <dbReference type="HAMAP-Rule" id="MF_00081"/>
    </source>
</evidence>
<dbReference type="InterPro" id="IPR036390">
    <property type="entry name" value="WH_DNA-bd_sf"/>
</dbReference>
<feature type="compositionally biased region" description="Basic and acidic residues" evidence="6">
    <location>
        <begin position="354"/>
        <end position="364"/>
    </location>
</feature>
<name>A0A9D0ZF06_9FIRM</name>
<organism evidence="9 10">
    <name type="scientific">Candidatus Scatomorpha intestinavium</name>
    <dbReference type="NCBI Taxonomy" id="2840922"/>
    <lineage>
        <taxon>Bacteria</taxon>
        <taxon>Bacillati</taxon>
        <taxon>Bacillota</taxon>
        <taxon>Clostridia</taxon>
        <taxon>Eubacteriales</taxon>
        <taxon>Candidatus Scatomorpha</taxon>
    </lineage>
</organism>
<dbReference type="InterPro" id="IPR005104">
    <property type="entry name" value="WHTH_HrcA_DNA-bd"/>
</dbReference>
<feature type="domain" description="Winged helix-turn-helix transcription repressor HrcA DNA-binding" evidence="8">
    <location>
        <begin position="2"/>
        <end position="74"/>
    </location>
</feature>
<keyword evidence="1 5" id="KW-0678">Repressor</keyword>
<dbReference type="GO" id="GO:0045892">
    <property type="term" value="P:negative regulation of DNA-templated transcription"/>
    <property type="evidence" value="ECO:0007669"/>
    <property type="project" value="UniProtKB-UniRule"/>
</dbReference>
<protein>
    <recommendedName>
        <fullName evidence="5">Heat-inducible transcription repressor HrcA</fullName>
    </recommendedName>
</protein>
<reference evidence="9" key="2">
    <citation type="journal article" date="2021" name="PeerJ">
        <title>Extensive microbial diversity within the chicken gut microbiome revealed by metagenomics and culture.</title>
        <authorList>
            <person name="Gilroy R."/>
            <person name="Ravi A."/>
            <person name="Getino M."/>
            <person name="Pursley I."/>
            <person name="Horton D.L."/>
            <person name="Alikhan N.F."/>
            <person name="Baker D."/>
            <person name="Gharbi K."/>
            <person name="Hall N."/>
            <person name="Watson M."/>
            <person name="Adriaenssens E.M."/>
            <person name="Foster-Nyarko E."/>
            <person name="Jarju S."/>
            <person name="Secka A."/>
            <person name="Antonio M."/>
            <person name="Oren A."/>
            <person name="Chaudhuri R.R."/>
            <person name="La Ragione R."/>
            <person name="Hildebrand F."/>
            <person name="Pallen M.J."/>
        </authorList>
    </citation>
    <scope>NUCLEOTIDE SEQUENCE</scope>
    <source>
        <strain evidence="9">ChiBcolR7-354</strain>
    </source>
</reference>
<comment type="caution">
    <text evidence="9">The sequence shown here is derived from an EMBL/GenBank/DDBJ whole genome shotgun (WGS) entry which is preliminary data.</text>
</comment>
<dbReference type="NCBIfam" id="TIGR00331">
    <property type="entry name" value="hrcA"/>
    <property type="match status" value="1"/>
</dbReference>
<feature type="region of interest" description="Disordered" evidence="6">
    <location>
        <begin position="342"/>
        <end position="364"/>
    </location>
</feature>
<evidence type="ECO:0000313" key="9">
    <source>
        <dbReference type="EMBL" id="HIQ79074.1"/>
    </source>
</evidence>
<keyword evidence="2 5" id="KW-0805">Transcription regulation</keyword>
<feature type="domain" description="Heat-inducible transcription repressor HrcA C-terminal" evidence="7">
    <location>
        <begin position="106"/>
        <end position="325"/>
    </location>
</feature>
<evidence type="ECO:0000256" key="2">
    <source>
        <dbReference type="ARBA" id="ARBA00023015"/>
    </source>
</evidence>
<dbReference type="Proteomes" id="UP000824262">
    <property type="component" value="Unassembled WGS sequence"/>
</dbReference>
<evidence type="ECO:0000259" key="8">
    <source>
        <dbReference type="Pfam" id="PF03444"/>
    </source>
</evidence>
<sequence length="364" mass="39387">MELSERKKKILTAVVEEYIRTAEPVGSKTVAQTAELSCSSATIRNELAELTSMGYLEQPHTSAGRVPTPQGYRIYVNELMQRHKLSLEETDEINRGLNDKLRELDHLVSNIGALASSLTNYPAMAIAAAPPATISRFDLIYIDANTFIIVVMMSNNTVKNKLVRLPVSVGQDMIQRLASVFNANFTGVTEDRITPLTIRACERAVDDTMGLTGVIASFAIEVLCDAQTAEAAVSGANRLLSQPEFRDPDKAHALMSYISDAEHIKNLPSVYSGEGTNGIKVLIGPENVAEELRDSSVVLAEYDMGGDAKGLIGVVGPTRMDYSSVAAKLGMIAEMLSQRFGRGSVPPPGLDNKLVIKGDSNEQQ</sequence>
<dbReference type="PIRSF" id="PIRSF005485">
    <property type="entry name" value="HrcA"/>
    <property type="match status" value="1"/>
</dbReference>
<keyword evidence="3 5" id="KW-0346">Stress response</keyword>
<dbReference type="AlphaFoldDB" id="A0A9D0ZF06"/>
<keyword evidence="4 5" id="KW-0804">Transcription</keyword>
<evidence type="ECO:0000256" key="3">
    <source>
        <dbReference type="ARBA" id="ARBA00023016"/>
    </source>
</evidence>
<dbReference type="Pfam" id="PF03444">
    <property type="entry name" value="WHD_HrcA"/>
    <property type="match status" value="1"/>
</dbReference>
<dbReference type="PANTHER" id="PTHR34824">
    <property type="entry name" value="HEAT-INDUCIBLE TRANSCRIPTION REPRESSOR HRCA"/>
    <property type="match status" value="1"/>
</dbReference>
<dbReference type="Gene3D" id="1.10.10.10">
    <property type="entry name" value="Winged helix-like DNA-binding domain superfamily/Winged helix DNA-binding domain"/>
    <property type="match status" value="1"/>
</dbReference>
<evidence type="ECO:0000256" key="4">
    <source>
        <dbReference type="ARBA" id="ARBA00023163"/>
    </source>
</evidence>
<gene>
    <name evidence="5 9" type="primary">hrcA</name>
    <name evidence="9" type="ORF">IAB77_07435</name>
</gene>
<dbReference type="SUPFAM" id="SSF46785">
    <property type="entry name" value="Winged helix' DNA-binding domain"/>
    <property type="match status" value="1"/>
</dbReference>
<dbReference type="InterPro" id="IPR029016">
    <property type="entry name" value="GAF-like_dom_sf"/>
</dbReference>
<dbReference type="PANTHER" id="PTHR34824:SF1">
    <property type="entry name" value="HEAT-INDUCIBLE TRANSCRIPTION REPRESSOR HRCA"/>
    <property type="match status" value="1"/>
</dbReference>
<dbReference type="InterPro" id="IPR021153">
    <property type="entry name" value="HrcA_C"/>
</dbReference>
<comment type="similarity">
    <text evidence="5">Belongs to the HrcA family.</text>
</comment>
<dbReference type="SUPFAM" id="SSF55781">
    <property type="entry name" value="GAF domain-like"/>
    <property type="match status" value="1"/>
</dbReference>
<comment type="function">
    <text evidence="5">Negative regulator of class I heat shock genes (grpE-dnaK-dnaJ and groELS operons). Prevents heat-shock induction of these operons.</text>
</comment>
<reference evidence="9" key="1">
    <citation type="submission" date="2020-10" db="EMBL/GenBank/DDBJ databases">
        <authorList>
            <person name="Gilroy R."/>
        </authorList>
    </citation>
    <scope>NUCLEOTIDE SEQUENCE</scope>
    <source>
        <strain evidence="9">ChiBcolR7-354</strain>
    </source>
</reference>
<dbReference type="Gene3D" id="3.30.450.40">
    <property type="match status" value="1"/>
</dbReference>
<proteinExistence type="inferred from homology"/>
<evidence type="ECO:0000259" key="7">
    <source>
        <dbReference type="Pfam" id="PF01628"/>
    </source>
</evidence>
<dbReference type="GO" id="GO:0003677">
    <property type="term" value="F:DNA binding"/>
    <property type="evidence" value="ECO:0007669"/>
    <property type="project" value="InterPro"/>
</dbReference>
<dbReference type="InterPro" id="IPR036388">
    <property type="entry name" value="WH-like_DNA-bd_sf"/>
</dbReference>
<evidence type="ECO:0000313" key="10">
    <source>
        <dbReference type="Proteomes" id="UP000824262"/>
    </source>
</evidence>